<proteinExistence type="predicted"/>
<protein>
    <recommendedName>
        <fullName evidence="5">JmjC domain-containing protein</fullName>
    </recommendedName>
</protein>
<dbReference type="Gene3D" id="2.60.120.650">
    <property type="entry name" value="Cupin"/>
    <property type="match status" value="1"/>
</dbReference>
<organism evidence="3 4">
    <name type="scientific">Gymnopus androsaceus JB14</name>
    <dbReference type="NCBI Taxonomy" id="1447944"/>
    <lineage>
        <taxon>Eukaryota</taxon>
        <taxon>Fungi</taxon>
        <taxon>Dikarya</taxon>
        <taxon>Basidiomycota</taxon>
        <taxon>Agaricomycotina</taxon>
        <taxon>Agaricomycetes</taxon>
        <taxon>Agaricomycetidae</taxon>
        <taxon>Agaricales</taxon>
        <taxon>Marasmiineae</taxon>
        <taxon>Omphalotaceae</taxon>
        <taxon>Gymnopus</taxon>
    </lineage>
</organism>
<dbReference type="OrthoDB" id="2973696at2759"/>
<feature type="compositionally biased region" description="Basic and acidic residues" evidence="1">
    <location>
        <begin position="790"/>
        <end position="806"/>
    </location>
</feature>
<keyword evidence="2" id="KW-1133">Transmembrane helix</keyword>
<evidence type="ECO:0000256" key="1">
    <source>
        <dbReference type="SAM" id="MobiDB-lite"/>
    </source>
</evidence>
<feature type="region of interest" description="Disordered" evidence="1">
    <location>
        <begin position="695"/>
        <end position="828"/>
    </location>
</feature>
<dbReference type="EMBL" id="ML769723">
    <property type="protein sequence ID" value="KAE9388859.1"/>
    <property type="molecule type" value="Genomic_DNA"/>
</dbReference>
<accession>A0A6A4GST5</accession>
<name>A0A6A4GST5_9AGAR</name>
<keyword evidence="4" id="KW-1185">Reference proteome</keyword>
<keyword evidence="2" id="KW-0812">Transmembrane</keyword>
<feature type="region of interest" description="Disordered" evidence="1">
    <location>
        <begin position="615"/>
        <end position="655"/>
    </location>
</feature>
<feature type="region of interest" description="Disordered" evidence="1">
    <location>
        <begin position="378"/>
        <end position="416"/>
    </location>
</feature>
<feature type="transmembrane region" description="Helical" evidence="2">
    <location>
        <begin position="1106"/>
        <end position="1127"/>
    </location>
</feature>
<evidence type="ECO:0000256" key="2">
    <source>
        <dbReference type="SAM" id="Phobius"/>
    </source>
</evidence>
<feature type="region of interest" description="Disordered" evidence="1">
    <location>
        <begin position="461"/>
        <end position="536"/>
    </location>
</feature>
<reference evidence="3" key="1">
    <citation type="journal article" date="2019" name="Environ. Microbiol.">
        <title>Fungal ecological strategies reflected in gene transcription - a case study of two litter decomposers.</title>
        <authorList>
            <person name="Barbi F."/>
            <person name="Kohler A."/>
            <person name="Barry K."/>
            <person name="Baskaran P."/>
            <person name="Daum C."/>
            <person name="Fauchery L."/>
            <person name="Ihrmark K."/>
            <person name="Kuo A."/>
            <person name="LaButti K."/>
            <person name="Lipzen A."/>
            <person name="Morin E."/>
            <person name="Grigoriev I.V."/>
            <person name="Henrissat B."/>
            <person name="Lindahl B."/>
            <person name="Martin F."/>
        </authorList>
    </citation>
    <scope>NUCLEOTIDE SEQUENCE</scope>
    <source>
        <strain evidence="3">JB14</strain>
    </source>
</reference>
<dbReference type="Proteomes" id="UP000799118">
    <property type="component" value="Unassembled WGS sequence"/>
</dbReference>
<evidence type="ECO:0000313" key="4">
    <source>
        <dbReference type="Proteomes" id="UP000799118"/>
    </source>
</evidence>
<evidence type="ECO:0000313" key="3">
    <source>
        <dbReference type="EMBL" id="KAE9388859.1"/>
    </source>
</evidence>
<sequence length="1214" mass="131715">MLDSQLALPGASGSVVSSSKLFSIVLTFLPTEGQYEQICPQDMPSTIISRSLNAYCSERQNHDLWRRLLGEEDPQKTENQAWSSYIGPILGFKLYTVLSGSSSVQGKIPRSAMSSDLTNKLIRIAKVITEKDGWPTIFEEAIIAHWNTNTPVSGSCGPMITEISSPQNVSQKVAASVVQNLGHLTESFQSKALGNIINNIQLVASYLSIMTLGVLDVPMDKDFPAKLEKCLQNADFQSNGRFSHILTTLNLSLVEFQSPLFSCLAISPILLFRTCQLQSSRFGRQYYISFMMSLGNIKPASLREIETLIWKNLYLIARCQLSAEEMMDRVLDSIAEPKLLGSFRPNKTKLHDFLKETFDPIHDHTGFFFPASGAITKQEAEPSGSSRPALHWPNNNSSLYSPQTSPSSRSSPLLLGSKNPRPFPLLAGAGPVTGLALSSVGLNTVHPEWVVDLLESDNAPISPIGSGSGDGAAMDPHPDDGLHIDSASNVPQMVPDDDDDDVSPGSGDGLGEVFGPSKLDESIPVSSLPSGTPEPPSALSLLSTYAFPSPGTVSGSDIALLDQSDLAGARGSNDMGANSNTGDDAIHLTNSSSLYENLGFMDPGPEIDPSKLAEPISASGTPKTISSLSNRVSPSSEPPEHFRSVSGLNSAPDDPHLLRDGVEVMDLLGLEGDEGRNVLRGTSGTGDEAIYHMNSDVSSSYAPPGHIDPGPDSVATEEPSRAISEIPPPSAHNLAFGLVSDHNHCDISEPIPERSPSPSIGSPGPDIDYNSGSLPRVILRSSKRIKAKRHSDSKDPSPKRQKLSEGKRRKTGKATEAGDVVNSDHDMDIGEDCEQVPRLEVHGDKEREPSPVIHVYSADHAKYYGYEGKHYSSQIAKDLQKLAAHVDVVRGKSGLPTGKPVEWVDGMTSPVTLPTPAKLLNSSPIYTLDFADFLKTSAKDLQDIFHHYPAIVVSGCPTRLKCDLPSLEEWGGVDELRVMHDNSRYDPHRPDAVFVWASFREFLETSKNINSLDNPLSGGVPAPIQLATDLCTAVSAYGEFPTNIPADAVHPPHVDHPGTCTWVAIEDGLKKWDIAFPPRETEEEEIANPAVYAAEMADGRNYARGWNWYSVLLYPGSMLCIVVALLHQSTQTRFCYRFMRPGTVHSVTTLQDCIALGGHFFSEPAIKHSVYSILHNFVGSHTITNVSMDNEQQMLLRIVLFWHKTMCDGSTRPG</sequence>
<keyword evidence="2" id="KW-0472">Membrane</keyword>
<gene>
    <name evidence="3" type="ORF">BT96DRAFT_947300</name>
</gene>
<dbReference type="AlphaFoldDB" id="A0A6A4GST5"/>
<feature type="compositionally biased region" description="Polar residues" evidence="1">
    <location>
        <begin position="618"/>
        <end position="635"/>
    </location>
</feature>
<feature type="compositionally biased region" description="Low complexity" evidence="1">
    <location>
        <begin position="397"/>
        <end position="416"/>
    </location>
</feature>
<feature type="compositionally biased region" description="Low complexity" evidence="1">
    <location>
        <begin position="748"/>
        <end position="767"/>
    </location>
</feature>
<evidence type="ECO:0008006" key="5">
    <source>
        <dbReference type="Google" id="ProtNLM"/>
    </source>
</evidence>